<evidence type="ECO:0000313" key="9">
    <source>
        <dbReference type="Proteomes" id="UP000693946"/>
    </source>
</evidence>
<dbReference type="GO" id="GO:0005930">
    <property type="term" value="C:axoneme"/>
    <property type="evidence" value="ECO:0007669"/>
    <property type="project" value="UniProtKB-SubCell"/>
</dbReference>
<dbReference type="Proteomes" id="UP000693946">
    <property type="component" value="Linkage Group LG2"/>
</dbReference>
<evidence type="ECO:0000313" key="8">
    <source>
        <dbReference type="EMBL" id="KAG7502356.1"/>
    </source>
</evidence>
<dbReference type="PANTHER" id="PTHR12086">
    <property type="entry name" value="EF-HAND DOMAIN C-TERMINAL CONTAINING PROTEIN"/>
    <property type="match status" value="1"/>
</dbReference>
<feature type="domain" description="DM10" evidence="7">
    <location>
        <begin position="75"/>
        <end position="182"/>
    </location>
</feature>
<accession>A0AAV6RA99</accession>
<dbReference type="InterPro" id="IPR006602">
    <property type="entry name" value="DM10_dom"/>
</dbReference>
<reference evidence="8 9" key="1">
    <citation type="journal article" date="2021" name="Sci. Rep.">
        <title>Chromosome anchoring in Senegalese sole (Solea senegalensis) reveals sex-associated markers and genome rearrangements in flatfish.</title>
        <authorList>
            <person name="Guerrero-Cozar I."/>
            <person name="Gomez-Garrido J."/>
            <person name="Berbel C."/>
            <person name="Martinez-Blanch J.F."/>
            <person name="Alioto T."/>
            <person name="Claros M.G."/>
            <person name="Gagnaire P.A."/>
            <person name="Manchado M."/>
        </authorList>
    </citation>
    <scope>NUCLEOTIDE SEQUENCE [LARGE SCALE GENOMIC DNA]</scope>
    <source>
        <strain evidence="8">Sse05_10M</strain>
    </source>
</reference>
<proteinExistence type="predicted"/>
<organism evidence="8 9">
    <name type="scientific">Solea senegalensis</name>
    <name type="common">Senegalese sole</name>
    <dbReference type="NCBI Taxonomy" id="28829"/>
    <lineage>
        <taxon>Eukaryota</taxon>
        <taxon>Metazoa</taxon>
        <taxon>Chordata</taxon>
        <taxon>Craniata</taxon>
        <taxon>Vertebrata</taxon>
        <taxon>Euteleostomi</taxon>
        <taxon>Actinopterygii</taxon>
        <taxon>Neopterygii</taxon>
        <taxon>Teleostei</taxon>
        <taxon>Neoteleostei</taxon>
        <taxon>Acanthomorphata</taxon>
        <taxon>Carangaria</taxon>
        <taxon>Pleuronectiformes</taxon>
        <taxon>Pleuronectoidei</taxon>
        <taxon>Soleidae</taxon>
        <taxon>Solea</taxon>
    </lineage>
</organism>
<evidence type="ECO:0000256" key="2">
    <source>
        <dbReference type="ARBA" id="ARBA00022490"/>
    </source>
</evidence>
<evidence type="ECO:0000256" key="6">
    <source>
        <dbReference type="SAM" id="MobiDB-lite"/>
    </source>
</evidence>
<comment type="caution">
    <text evidence="8">The sequence shown here is derived from an EMBL/GenBank/DDBJ whole genome shotgun (WGS) entry which is preliminary data.</text>
</comment>
<evidence type="ECO:0000259" key="7">
    <source>
        <dbReference type="PROSITE" id="PS51336"/>
    </source>
</evidence>
<name>A0AAV6RA99_SOLSE</name>
<feature type="domain" description="DM10" evidence="7">
    <location>
        <begin position="428"/>
        <end position="535"/>
    </location>
</feature>
<keyword evidence="9" id="KW-1185">Reference proteome</keyword>
<feature type="domain" description="DM10" evidence="7">
    <location>
        <begin position="226"/>
        <end position="366"/>
    </location>
</feature>
<evidence type="ECO:0000256" key="5">
    <source>
        <dbReference type="ARBA" id="ARBA00023273"/>
    </source>
</evidence>
<dbReference type="FunFam" id="2.30.29.170:FF:000002">
    <property type="entry name" value="EF-hand domain (C-terminal) containing 1"/>
    <property type="match status" value="1"/>
</dbReference>
<keyword evidence="5" id="KW-0966">Cell projection</keyword>
<feature type="region of interest" description="Disordered" evidence="6">
    <location>
        <begin position="742"/>
        <end position="761"/>
    </location>
</feature>
<evidence type="ECO:0000256" key="1">
    <source>
        <dbReference type="ARBA" id="ARBA00004430"/>
    </source>
</evidence>
<sequence length="761" mass="86806">MSLPFLPGLSSNKHLWKEKFHKSQHFDVSNGVSMMVGSDKPGIGGEPLSGHNIKPKYSVYPRGRGSQLPPWVAFDKQVLCFEAFFEQTVPQSREENLRIRKCRIFFFPEDDTIKVVEPHVKNSGIPQGTLLRRQRVPLPPPNQQLFYTVYHLNLDQQVELYSHTFTITSCDAFTRKFLTRLGVQLNEPTSAPDDPYTHLRQQMEDSMNPLRPYERQDTLRQFVDNDRVVLRFFCVWDDAESEAGELRELVLNYFLSDDTVEIRHVHAPNSGRDHVSKFLRRCRLPKNCVSTVKQPGQITQRTVLNVIDSQTRGKRFILDNLKTGAEDEEFYKDRDFTVGGEINVFGRRIVITDCDDFTKHFYRSKYAIDDFTPVPYKAPVAPPAPRAPPPYTGFGSEEDSLSWCQSLVPKAPHKDLRKFMEKDRRGLDSNVLSFRARMETNDPADAEREFVVSFYLSDDSIGVFERAQRNSGVVGGKFLERGRVKKPGQDPFQSDPFEYLTAQDLFVGATLCLNKHHFRLLEADDYTCNYMERHHDEFPKSNVSNILSKLRSLPVEKQSEMKKFLTLSDPNNTGVIPYHCFRNLLLGLDCGLSEHEVLVLGRSVRECDQSEDDVALVLAVVQDLLRKKLFEDFHHMTRACTHRDRHRSGRLSTSEMRTVCKSCRLPLPESLLSALIHSFSVTDEIDFHAFIAAINWLENPAPAVTPDLCTKFEVNMRTDSGADVVKNINYSSLLGDVVSLPSDNSNTTTTTTTTTTADASE</sequence>
<dbReference type="GO" id="GO:0010975">
    <property type="term" value="P:regulation of neuron projection development"/>
    <property type="evidence" value="ECO:0007669"/>
    <property type="project" value="TreeGrafter"/>
</dbReference>
<comment type="subcellular location">
    <subcellularLocation>
        <location evidence="1">Cytoplasm</location>
        <location evidence="1">Cytoskeleton</location>
        <location evidence="1">Cilium axoneme</location>
    </subcellularLocation>
</comment>
<evidence type="ECO:0000256" key="3">
    <source>
        <dbReference type="ARBA" id="ARBA00022737"/>
    </source>
</evidence>
<dbReference type="PANTHER" id="PTHR12086:SF11">
    <property type="entry name" value="EF-HAND DOMAIN-CONTAINING FAMILY MEMBER C2"/>
    <property type="match status" value="1"/>
</dbReference>
<dbReference type="SMART" id="SM00676">
    <property type="entry name" value="DM10"/>
    <property type="match status" value="3"/>
</dbReference>
<dbReference type="Pfam" id="PF06565">
    <property type="entry name" value="DM10_dom"/>
    <property type="match status" value="3"/>
</dbReference>
<dbReference type="FunFam" id="2.30.29.170:FF:000001">
    <property type="entry name" value="EF-hand domain containing 1"/>
    <property type="match status" value="1"/>
</dbReference>
<dbReference type="InterPro" id="IPR040193">
    <property type="entry name" value="EFHC1/EFHC2/EFHB"/>
</dbReference>
<dbReference type="EMBL" id="JAGKHQ010000012">
    <property type="protein sequence ID" value="KAG7502356.1"/>
    <property type="molecule type" value="Genomic_DNA"/>
</dbReference>
<dbReference type="FunFam" id="2.30.29.170:FF:000004">
    <property type="entry name" value="EF-hand domain containing 2"/>
    <property type="match status" value="1"/>
</dbReference>
<protein>
    <recommendedName>
        <fullName evidence="7">DM10 domain-containing protein</fullName>
    </recommendedName>
</protein>
<gene>
    <name evidence="8" type="ORF">JOB18_018105</name>
</gene>
<keyword evidence="2" id="KW-0963">Cytoplasm</keyword>
<dbReference type="GO" id="GO:0005874">
    <property type="term" value="C:microtubule"/>
    <property type="evidence" value="ECO:0007669"/>
    <property type="project" value="TreeGrafter"/>
</dbReference>
<feature type="compositionally biased region" description="Low complexity" evidence="6">
    <location>
        <begin position="747"/>
        <end position="761"/>
    </location>
</feature>
<dbReference type="AlphaFoldDB" id="A0AAV6RA99"/>
<keyword evidence="4" id="KW-0206">Cytoskeleton</keyword>
<keyword evidence="3" id="KW-0677">Repeat</keyword>
<evidence type="ECO:0000256" key="4">
    <source>
        <dbReference type="ARBA" id="ARBA00023212"/>
    </source>
</evidence>
<dbReference type="PROSITE" id="PS51336">
    <property type="entry name" value="DM10"/>
    <property type="match status" value="3"/>
</dbReference>